<reference evidence="1" key="2">
    <citation type="submission" date="2021-04" db="EMBL/GenBank/DDBJ databases">
        <authorList>
            <person name="Gilroy R."/>
        </authorList>
    </citation>
    <scope>NUCLEOTIDE SEQUENCE</scope>
    <source>
        <strain evidence="1">B5_2728</strain>
    </source>
</reference>
<dbReference type="Proteomes" id="UP000713596">
    <property type="component" value="Unassembled WGS sequence"/>
</dbReference>
<dbReference type="SUPFAM" id="SSF53383">
    <property type="entry name" value="PLP-dependent transferases"/>
    <property type="match status" value="1"/>
</dbReference>
<dbReference type="InterPro" id="IPR015424">
    <property type="entry name" value="PyrdxlP-dep_Trfase"/>
</dbReference>
<organism evidence="1 2">
    <name type="scientific">Candidatus Allofournierella pullistercoris</name>
    <dbReference type="NCBI Taxonomy" id="2838597"/>
    <lineage>
        <taxon>Bacteria</taxon>
        <taxon>Bacillati</taxon>
        <taxon>Bacillota</taxon>
        <taxon>Clostridia</taxon>
        <taxon>Eubacteriales</taxon>
        <taxon>Oscillospiraceae</taxon>
        <taxon>Allofournierella</taxon>
    </lineage>
</organism>
<dbReference type="GO" id="GO:0004069">
    <property type="term" value="F:L-aspartate:2-oxoglutarate aminotransferase activity"/>
    <property type="evidence" value="ECO:0007669"/>
    <property type="project" value="InterPro"/>
</dbReference>
<keyword evidence="1" id="KW-0808">Transferase</keyword>
<keyword evidence="1" id="KW-0032">Aminotransferase</keyword>
<dbReference type="InterPro" id="IPR015422">
    <property type="entry name" value="PyrdxlP-dep_Trfase_small"/>
</dbReference>
<evidence type="ECO:0000313" key="2">
    <source>
        <dbReference type="Proteomes" id="UP000713596"/>
    </source>
</evidence>
<protein>
    <submittedName>
        <fullName evidence="1">Aminotransferase</fullName>
    </submittedName>
</protein>
<comment type="caution">
    <text evidence="1">The sequence shown here is derived from an EMBL/GenBank/DDBJ whole genome shotgun (WGS) entry which is preliminary data.</text>
</comment>
<reference evidence="1" key="1">
    <citation type="journal article" date="2021" name="PeerJ">
        <title>Extensive microbial diversity within the chicken gut microbiome revealed by metagenomics and culture.</title>
        <authorList>
            <person name="Gilroy R."/>
            <person name="Ravi A."/>
            <person name="Getino M."/>
            <person name="Pursley I."/>
            <person name="Horton D.L."/>
            <person name="Alikhan N.F."/>
            <person name="Baker D."/>
            <person name="Gharbi K."/>
            <person name="Hall N."/>
            <person name="Watson M."/>
            <person name="Adriaenssens E.M."/>
            <person name="Foster-Nyarko E."/>
            <person name="Jarju S."/>
            <person name="Secka A."/>
            <person name="Antonio M."/>
            <person name="Oren A."/>
            <person name="Chaudhuri R.R."/>
            <person name="La Ragione R."/>
            <person name="Hildebrand F."/>
            <person name="Pallen M.J."/>
        </authorList>
    </citation>
    <scope>NUCLEOTIDE SEQUENCE</scope>
    <source>
        <strain evidence="1">B5_2728</strain>
    </source>
</reference>
<dbReference type="PANTHER" id="PTHR43799:SF1">
    <property type="entry name" value="ASPARTATE AMINOTRANSFERASE"/>
    <property type="match status" value="1"/>
</dbReference>
<dbReference type="AlphaFoldDB" id="A0A948WQM7"/>
<accession>A0A948WQM7</accession>
<dbReference type="Pfam" id="PF12897">
    <property type="entry name" value="Asp_aminotransf"/>
    <property type="match status" value="1"/>
</dbReference>
<dbReference type="InterPro" id="IPR024551">
    <property type="entry name" value="AspAT_Ic"/>
</dbReference>
<dbReference type="Gene3D" id="3.40.640.10">
    <property type="entry name" value="Type I PLP-dependent aspartate aminotransferase-like (Major domain)"/>
    <property type="match status" value="1"/>
</dbReference>
<dbReference type="PANTHER" id="PTHR43799">
    <property type="entry name" value="AMINOTRANSFERASE, PUTATIVE-RELATED"/>
    <property type="match status" value="1"/>
</dbReference>
<evidence type="ECO:0000313" key="1">
    <source>
        <dbReference type="EMBL" id="MBU3805510.1"/>
    </source>
</evidence>
<gene>
    <name evidence="1" type="ORF">H9882_01195</name>
</gene>
<dbReference type="Gene3D" id="3.90.1150.10">
    <property type="entry name" value="Aspartate Aminotransferase, domain 1"/>
    <property type="match status" value="1"/>
</dbReference>
<dbReference type="EMBL" id="JAHLFP010000007">
    <property type="protein sequence ID" value="MBU3805510.1"/>
    <property type="molecule type" value="Genomic_DNA"/>
</dbReference>
<name>A0A948WQM7_9FIRM</name>
<dbReference type="InterPro" id="IPR015421">
    <property type="entry name" value="PyrdxlP-dep_Trfase_major"/>
</dbReference>
<proteinExistence type="predicted"/>
<sequence length="424" mass="47689">MKYNQSMKQEEQLRTLEELRQAYEGYKQQKLSLDMSRGKPCTEQLELSMGLLECNDNYMDQGIDVRNYGVLPGIPSARRLFASVLQVSSEEQVLVGGNSSLSLMYYLVDLGWRKGYPESPRPWSQEEKVKFLCPVPGYDRHFAITEDFGIEMIPIPLLEDGPDMEQVERMVQEDSSIKGIWCVPVYSNPDGRVYSEDMTLRLAKMQAAAPDFKIIWDNAYCVHHLSDTQHATPSIVEACADAGHPNRAFALTSTSKVTFPGAGVAAVASSAENIRYLIARMNPMTISYDKMNQMRHVAYLKDMDGIREHMKKHREILWPKFQCVLNILKEELAAFEEDAHWTNPEGGYFISLFLMDGCAKRTVQLCAEAGVTLTPAGAAFPYGNDPKDSHIRIAPSYPSLQELETATKLLCLCAKIAMMEKIAG</sequence>